<reference evidence="2" key="1">
    <citation type="submission" date="2023-11" db="EMBL/GenBank/DDBJ databases">
        <title>Genome assemblies of two species of porcelain crab, Petrolisthes cinctipes and Petrolisthes manimaculis (Anomura: Porcellanidae).</title>
        <authorList>
            <person name="Angst P."/>
        </authorList>
    </citation>
    <scope>NUCLEOTIDE SEQUENCE</scope>
    <source>
        <strain evidence="2">PB745_02</strain>
        <tissue evidence="2">Gill</tissue>
    </source>
</reference>
<keyword evidence="3" id="KW-1185">Reference proteome</keyword>
<evidence type="ECO:0000313" key="2">
    <source>
        <dbReference type="EMBL" id="KAK4311558.1"/>
    </source>
</evidence>
<feature type="region of interest" description="Disordered" evidence="1">
    <location>
        <begin position="1"/>
        <end position="33"/>
    </location>
</feature>
<dbReference type="AlphaFoldDB" id="A0AAE1PP17"/>
<proteinExistence type="predicted"/>
<protein>
    <submittedName>
        <fullName evidence="2">Uncharacterized protein</fullName>
    </submittedName>
</protein>
<sequence length="85" mass="9391">MDVEGRERKGREGKGRAGRQATQQQHNLKTLGAADRWREAADADWFSHNPVLLTHWSTEGEQENGAGKAPLGRFLLFTSGSSSKL</sequence>
<accession>A0AAE1PP17</accession>
<gene>
    <name evidence="2" type="ORF">Pmani_016924</name>
</gene>
<organism evidence="2 3">
    <name type="scientific">Petrolisthes manimaculis</name>
    <dbReference type="NCBI Taxonomy" id="1843537"/>
    <lineage>
        <taxon>Eukaryota</taxon>
        <taxon>Metazoa</taxon>
        <taxon>Ecdysozoa</taxon>
        <taxon>Arthropoda</taxon>
        <taxon>Crustacea</taxon>
        <taxon>Multicrustacea</taxon>
        <taxon>Malacostraca</taxon>
        <taxon>Eumalacostraca</taxon>
        <taxon>Eucarida</taxon>
        <taxon>Decapoda</taxon>
        <taxon>Pleocyemata</taxon>
        <taxon>Anomura</taxon>
        <taxon>Galatheoidea</taxon>
        <taxon>Porcellanidae</taxon>
        <taxon>Petrolisthes</taxon>
    </lineage>
</organism>
<comment type="caution">
    <text evidence="2">The sequence shown here is derived from an EMBL/GenBank/DDBJ whole genome shotgun (WGS) entry which is preliminary data.</text>
</comment>
<evidence type="ECO:0000313" key="3">
    <source>
        <dbReference type="Proteomes" id="UP001292094"/>
    </source>
</evidence>
<evidence type="ECO:0000256" key="1">
    <source>
        <dbReference type="SAM" id="MobiDB-lite"/>
    </source>
</evidence>
<dbReference type="EMBL" id="JAWZYT010001500">
    <property type="protein sequence ID" value="KAK4311558.1"/>
    <property type="molecule type" value="Genomic_DNA"/>
</dbReference>
<dbReference type="Proteomes" id="UP001292094">
    <property type="component" value="Unassembled WGS sequence"/>
</dbReference>
<name>A0AAE1PP17_9EUCA</name>
<feature type="compositionally biased region" description="Basic and acidic residues" evidence="1">
    <location>
        <begin position="1"/>
        <end position="15"/>
    </location>
</feature>